<dbReference type="PANTHER" id="PTHR13847">
    <property type="entry name" value="SARCOSINE DEHYDROGENASE-RELATED"/>
    <property type="match status" value="1"/>
</dbReference>
<evidence type="ECO:0000313" key="2">
    <source>
        <dbReference type="EMBL" id="TDM01364.1"/>
    </source>
</evidence>
<dbReference type="PANTHER" id="PTHR13847:SF201">
    <property type="entry name" value="PUTATIBE OXIDOREDUCTASE"/>
    <property type="match status" value="1"/>
</dbReference>
<evidence type="ECO:0000259" key="1">
    <source>
        <dbReference type="Pfam" id="PF01266"/>
    </source>
</evidence>
<dbReference type="Gene3D" id="3.30.9.10">
    <property type="entry name" value="D-Amino Acid Oxidase, subunit A, domain 2"/>
    <property type="match status" value="1"/>
</dbReference>
<gene>
    <name evidence="2" type="ORF">ERX37_09640</name>
</gene>
<proteinExistence type="predicted"/>
<dbReference type="InterPro" id="IPR006076">
    <property type="entry name" value="FAD-dep_OxRdtase"/>
</dbReference>
<protein>
    <submittedName>
        <fullName evidence="2">FAD-binding oxidoreductase</fullName>
    </submittedName>
</protein>
<dbReference type="Gene3D" id="3.50.50.60">
    <property type="entry name" value="FAD/NAD(P)-binding domain"/>
    <property type="match status" value="1"/>
</dbReference>
<dbReference type="AlphaFoldDB" id="A0A4V3BDT2"/>
<dbReference type="OrthoDB" id="571248at2"/>
<sequence length="399" mass="45857">MMVMLHNGKLFWPETYQATRCQTLHDSLDCEVIVIGGGMSGALSAYTFAEAGYRTVLIDRGRIAAESSAANTGLLQYMSDKSLHECIDDFGEQSAYYFYRQSYEGLARIEALCRELPDDVQFIKRESVLYASRKRDAQFLKDEYRALRKFAFPCQLLKPSETKSRYHIEADALVTYEDAEINPYIFIQRLLEKAIADFSLTVYEETELKNWESKKGRVICRLSGGKTIHADHAVYAGGYADNHFVKFIKKRKLVRSYALVSHPVDHLWPKRAMFWETARPYLYIRHAQSNRIIVGGLDEQTKRIPSKRKIKKKTRQLQQAFAELFPDIPFDIEAGYGARFGETQDGLPFIGEVPGMRHCYMLLGYGGNGTVYSSFGSKMLLDMVEGRLNERQQIFRLDR</sequence>
<organism evidence="2 3">
    <name type="scientific">Macrococcus hajekii</name>
    <dbReference type="NCBI Taxonomy" id="198482"/>
    <lineage>
        <taxon>Bacteria</taxon>
        <taxon>Bacillati</taxon>
        <taxon>Bacillota</taxon>
        <taxon>Bacilli</taxon>
        <taxon>Bacillales</taxon>
        <taxon>Staphylococcaceae</taxon>
        <taxon>Macrococcus</taxon>
    </lineage>
</organism>
<reference evidence="2 3" key="1">
    <citation type="submission" date="2019-01" db="EMBL/GenBank/DDBJ databases">
        <title>Draft genome sequences of the type strains of six Macrococcus species.</title>
        <authorList>
            <person name="Mazhar S."/>
            <person name="Altermann E."/>
            <person name="Hill C."/>
            <person name="Mcauliffe O."/>
        </authorList>
    </citation>
    <scope>NUCLEOTIDE SEQUENCE [LARGE SCALE GENOMIC DNA]</scope>
    <source>
        <strain evidence="2 3">CCM4809</strain>
    </source>
</reference>
<dbReference type="EMBL" id="SCWE01000004">
    <property type="protein sequence ID" value="TDM01364.1"/>
    <property type="molecule type" value="Genomic_DNA"/>
</dbReference>
<comment type="caution">
    <text evidence="2">The sequence shown here is derived from an EMBL/GenBank/DDBJ whole genome shotgun (WGS) entry which is preliminary data.</text>
</comment>
<dbReference type="InterPro" id="IPR036188">
    <property type="entry name" value="FAD/NAD-bd_sf"/>
</dbReference>
<accession>A0A4V3BDT2</accession>
<dbReference type="Pfam" id="PF01266">
    <property type="entry name" value="DAO"/>
    <property type="match status" value="1"/>
</dbReference>
<dbReference type="Proteomes" id="UP000295328">
    <property type="component" value="Unassembled WGS sequence"/>
</dbReference>
<dbReference type="GO" id="GO:0005737">
    <property type="term" value="C:cytoplasm"/>
    <property type="evidence" value="ECO:0007669"/>
    <property type="project" value="TreeGrafter"/>
</dbReference>
<dbReference type="SUPFAM" id="SSF51905">
    <property type="entry name" value="FAD/NAD(P)-binding domain"/>
    <property type="match status" value="1"/>
</dbReference>
<keyword evidence="3" id="KW-1185">Reference proteome</keyword>
<feature type="domain" description="FAD dependent oxidoreductase" evidence="1">
    <location>
        <begin position="32"/>
        <end position="380"/>
    </location>
</feature>
<name>A0A4V3BDT2_9STAP</name>
<evidence type="ECO:0000313" key="3">
    <source>
        <dbReference type="Proteomes" id="UP000295328"/>
    </source>
</evidence>